<feature type="transmembrane region" description="Helical" evidence="1">
    <location>
        <begin position="55"/>
        <end position="73"/>
    </location>
</feature>
<reference evidence="2 3" key="1">
    <citation type="submission" date="2015-11" db="EMBL/GenBank/DDBJ databases">
        <title>Exploring the genomic traits of fungus-feeding bacterial genus Collimonas.</title>
        <authorList>
            <person name="Song C."/>
            <person name="Schmidt R."/>
            <person name="de Jager V."/>
            <person name="Krzyzanowska D."/>
            <person name="Jongedijk E."/>
            <person name="Cankar K."/>
            <person name="Beekwilder J."/>
            <person name="van Veen A."/>
            <person name="de Boer W."/>
            <person name="van Veen J.A."/>
            <person name="Garbeva P."/>
        </authorList>
    </citation>
    <scope>NUCLEOTIDE SEQUENCE [LARGE SCALE GENOMIC DNA]</scope>
    <source>
        <strain evidence="2 3">Ter91</strain>
    </source>
</reference>
<dbReference type="KEGG" id="cpra:CPter91_1588"/>
<keyword evidence="1" id="KW-0472">Membrane</keyword>
<organism evidence="2 3">
    <name type="scientific">Collimonas pratensis</name>
    <dbReference type="NCBI Taxonomy" id="279113"/>
    <lineage>
        <taxon>Bacteria</taxon>
        <taxon>Pseudomonadati</taxon>
        <taxon>Pseudomonadota</taxon>
        <taxon>Betaproteobacteria</taxon>
        <taxon>Burkholderiales</taxon>
        <taxon>Oxalobacteraceae</taxon>
        <taxon>Collimonas</taxon>
    </lineage>
</organism>
<sequence>MQTITLATQLILAGGAFCVVTHLLKREWLKAASWLCVTVYTVFDRVIPPKTSPPIIINSVLVILLVLVAYQIFNRKKNLFNEMKAWRA</sequence>
<dbReference type="PATRIC" id="fig|279113.9.peg.1580"/>
<evidence type="ECO:0000313" key="3">
    <source>
        <dbReference type="Proteomes" id="UP000074561"/>
    </source>
</evidence>
<dbReference type="AlphaFoldDB" id="A0A127Q1R6"/>
<protein>
    <submittedName>
        <fullName evidence="2">Putative membrane protein</fullName>
    </submittedName>
</protein>
<evidence type="ECO:0000313" key="2">
    <source>
        <dbReference type="EMBL" id="AMP03964.1"/>
    </source>
</evidence>
<name>A0A127Q1R6_9BURK</name>
<dbReference type="STRING" id="279113.CPter91_1588"/>
<dbReference type="Proteomes" id="UP000074561">
    <property type="component" value="Chromosome"/>
</dbReference>
<proteinExistence type="predicted"/>
<keyword evidence="1" id="KW-1133">Transmembrane helix</keyword>
<dbReference type="EMBL" id="CP013234">
    <property type="protein sequence ID" value="AMP03964.1"/>
    <property type="molecule type" value="Genomic_DNA"/>
</dbReference>
<accession>A0A127Q1R6</accession>
<keyword evidence="1" id="KW-0812">Transmembrane</keyword>
<feature type="transmembrane region" description="Helical" evidence="1">
    <location>
        <begin position="28"/>
        <end position="43"/>
    </location>
</feature>
<dbReference type="RefSeq" id="WP_061938933.1">
    <property type="nucleotide sequence ID" value="NZ_CP013234.1"/>
</dbReference>
<gene>
    <name evidence="2" type="ORF">CPter91_1588</name>
</gene>
<evidence type="ECO:0000256" key="1">
    <source>
        <dbReference type="SAM" id="Phobius"/>
    </source>
</evidence>